<evidence type="ECO:0000256" key="4">
    <source>
        <dbReference type="SAM" id="MobiDB-lite"/>
    </source>
</evidence>
<dbReference type="Proteomes" id="UP001204000">
    <property type="component" value="Unassembled WGS sequence"/>
</dbReference>
<evidence type="ECO:0000256" key="1">
    <source>
        <dbReference type="ARBA" id="ARBA00023015"/>
    </source>
</evidence>
<dbReference type="CDD" id="cd00090">
    <property type="entry name" value="HTH_ARSR"/>
    <property type="match status" value="1"/>
</dbReference>
<dbReference type="SMART" id="SM00418">
    <property type="entry name" value="HTH_ARSR"/>
    <property type="match status" value="1"/>
</dbReference>
<comment type="caution">
    <text evidence="6">The sequence shown here is derived from an EMBL/GenBank/DDBJ whole genome shotgun (WGS) entry which is preliminary data.</text>
</comment>
<evidence type="ECO:0000313" key="7">
    <source>
        <dbReference type="Proteomes" id="UP001204000"/>
    </source>
</evidence>
<feature type="region of interest" description="Disordered" evidence="4">
    <location>
        <begin position="109"/>
        <end position="150"/>
    </location>
</feature>
<dbReference type="Pfam" id="PF01022">
    <property type="entry name" value="HTH_5"/>
    <property type="match status" value="1"/>
</dbReference>
<evidence type="ECO:0000259" key="5">
    <source>
        <dbReference type="PROSITE" id="PS50987"/>
    </source>
</evidence>
<sequence length="150" mass="16687">MRDANPLAPRDLARTAKLMSALDSELRLQILLMLDEKDFVVHEMVKRLDKSQPLISQHLRVLKSAGLVVSRRDGREVIYSLVQPAVVDVINDIAAIAAEDELSLRRRLKRASASTEPRSGSGAAIVSPNVEIRPDEDQGLVPHTPRPRRD</sequence>
<dbReference type="NCBIfam" id="NF033788">
    <property type="entry name" value="HTH_metalloreg"/>
    <property type="match status" value="1"/>
</dbReference>
<dbReference type="InterPro" id="IPR011991">
    <property type="entry name" value="ArsR-like_HTH"/>
</dbReference>
<dbReference type="PROSITE" id="PS50987">
    <property type="entry name" value="HTH_ARSR_2"/>
    <property type="match status" value="1"/>
</dbReference>
<gene>
    <name evidence="6" type="ORF">M5J20_01300</name>
</gene>
<keyword evidence="7" id="KW-1185">Reference proteome</keyword>
<keyword evidence="2" id="KW-0238">DNA-binding</keyword>
<dbReference type="RefSeq" id="WP_253575595.1">
    <property type="nucleotide sequence ID" value="NZ_JAMFTQ010000001.1"/>
</dbReference>
<dbReference type="InterPro" id="IPR036390">
    <property type="entry name" value="WH_DNA-bd_sf"/>
</dbReference>
<dbReference type="Gene3D" id="1.10.10.10">
    <property type="entry name" value="Winged helix-like DNA-binding domain superfamily/Winged helix DNA-binding domain"/>
    <property type="match status" value="1"/>
</dbReference>
<dbReference type="SUPFAM" id="SSF46785">
    <property type="entry name" value="Winged helix' DNA-binding domain"/>
    <property type="match status" value="1"/>
</dbReference>
<dbReference type="PANTHER" id="PTHR43132:SF2">
    <property type="entry name" value="ARSENICAL RESISTANCE OPERON REPRESSOR ARSR-RELATED"/>
    <property type="match status" value="1"/>
</dbReference>
<name>A0ABT1FYL6_9CORY</name>
<dbReference type="PRINTS" id="PR00778">
    <property type="entry name" value="HTHARSR"/>
</dbReference>
<dbReference type="PANTHER" id="PTHR43132">
    <property type="entry name" value="ARSENICAL RESISTANCE OPERON REPRESSOR ARSR-RELATED"/>
    <property type="match status" value="1"/>
</dbReference>
<proteinExistence type="predicted"/>
<accession>A0ABT1FYL6</accession>
<reference evidence="6" key="1">
    <citation type="submission" date="2022-05" db="EMBL/GenBank/DDBJ databases">
        <title>Corynebacterium sp. TA-R-1 sp. nov., isolated from human feces.</title>
        <authorList>
            <person name="Shamsuzzaman M."/>
            <person name="Dahal R.H."/>
        </authorList>
    </citation>
    <scope>NUCLEOTIDE SEQUENCE</scope>
    <source>
        <strain evidence="6">TA-R-1</strain>
    </source>
</reference>
<keyword evidence="3" id="KW-0804">Transcription</keyword>
<dbReference type="InterPro" id="IPR036388">
    <property type="entry name" value="WH-like_DNA-bd_sf"/>
</dbReference>
<evidence type="ECO:0000256" key="2">
    <source>
        <dbReference type="ARBA" id="ARBA00023125"/>
    </source>
</evidence>
<evidence type="ECO:0000256" key="3">
    <source>
        <dbReference type="ARBA" id="ARBA00023163"/>
    </source>
</evidence>
<evidence type="ECO:0000313" key="6">
    <source>
        <dbReference type="EMBL" id="MCP1386836.1"/>
    </source>
</evidence>
<dbReference type="EMBL" id="JAMFTQ010000001">
    <property type="protein sequence ID" value="MCP1386836.1"/>
    <property type="molecule type" value="Genomic_DNA"/>
</dbReference>
<dbReference type="InterPro" id="IPR051011">
    <property type="entry name" value="Metal_resp_trans_reg"/>
</dbReference>
<protein>
    <submittedName>
        <fullName evidence="6">Metalloregulator ArsR/SmtB family transcription factor</fullName>
    </submittedName>
</protein>
<organism evidence="6 7">
    <name type="scientific">Corynebacterium stercoris</name>
    <dbReference type="NCBI Taxonomy" id="2943490"/>
    <lineage>
        <taxon>Bacteria</taxon>
        <taxon>Bacillati</taxon>
        <taxon>Actinomycetota</taxon>
        <taxon>Actinomycetes</taxon>
        <taxon>Mycobacteriales</taxon>
        <taxon>Corynebacteriaceae</taxon>
        <taxon>Corynebacterium</taxon>
    </lineage>
</organism>
<dbReference type="InterPro" id="IPR001845">
    <property type="entry name" value="HTH_ArsR_DNA-bd_dom"/>
</dbReference>
<keyword evidence="1" id="KW-0805">Transcription regulation</keyword>
<feature type="domain" description="HTH arsR-type" evidence="5">
    <location>
        <begin position="7"/>
        <end position="101"/>
    </location>
</feature>